<evidence type="ECO:0000313" key="2">
    <source>
        <dbReference type="Proteomes" id="UP000325081"/>
    </source>
</evidence>
<comment type="caution">
    <text evidence="1">The sequence shown here is derived from an EMBL/GenBank/DDBJ whole genome shotgun (WGS) entry which is preliminary data.</text>
</comment>
<dbReference type="EMBL" id="BKCP01004761">
    <property type="protein sequence ID" value="GER33654.1"/>
    <property type="molecule type" value="Genomic_DNA"/>
</dbReference>
<evidence type="ECO:0000313" key="1">
    <source>
        <dbReference type="EMBL" id="GER33654.1"/>
    </source>
</evidence>
<sequence>MEGRNCGRRLSQATVGDGRRRAVAVRLCSAAEQVSDAFKIQKPKPAWCSTGRFKRRLQIGKPGERNSSPHLKTLHLRTKAPFYRHTTDCASDRIGAVEETSSVDFTGTDFQNPPFSFKMSQTSTTSNFGRPSRLKYEEKICHHCEIKLAVKIVSSRTSNYQKLYYACDSHGFVGWANPINEDGVRIRDDVSLSDKVGVHRESNKDAI</sequence>
<keyword evidence="2" id="KW-1185">Reference proteome</keyword>
<name>A0A5A7PLP0_STRAF</name>
<reference evidence="2" key="1">
    <citation type="journal article" date="2019" name="Curr. Biol.">
        <title>Genome Sequence of Striga asiatica Provides Insight into the Evolution of Plant Parasitism.</title>
        <authorList>
            <person name="Yoshida S."/>
            <person name="Kim S."/>
            <person name="Wafula E.K."/>
            <person name="Tanskanen J."/>
            <person name="Kim Y.M."/>
            <person name="Honaas L."/>
            <person name="Yang Z."/>
            <person name="Spallek T."/>
            <person name="Conn C.E."/>
            <person name="Ichihashi Y."/>
            <person name="Cheong K."/>
            <person name="Cui S."/>
            <person name="Der J.P."/>
            <person name="Gundlach H."/>
            <person name="Jiao Y."/>
            <person name="Hori C."/>
            <person name="Ishida J.K."/>
            <person name="Kasahara H."/>
            <person name="Kiba T."/>
            <person name="Kim M.S."/>
            <person name="Koo N."/>
            <person name="Laohavisit A."/>
            <person name="Lee Y.H."/>
            <person name="Lumba S."/>
            <person name="McCourt P."/>
            <person name="Mortimer J.C."/>
            <person name="Mutuku J.M."/>
            <person name="Nomura T."/>
            <person name="Sasaki-Sekimoto Y."/>
            <person name="Seto Y."/>
            <person name="Wang Y."/>
            <person name="Wakatake T."/>
            <person name="Sakakibara H."/>
            <person name="Demura T."/>
            <person name="Yamaguchi S."/>
            <person name="Yoneyama K."/>
            <person name="Manabe R.I."/>
            <person name="Nelson D.C."/>
            <person name="Schulman A.H."/>
            <person name="Timko M.P."/>
            <person name="dePamphilis C.W."/>
            <person name="Choi D."/>
            <person name="Shirasu K."/>
        </authorList>
    </citation>
    <scope>NUCLEOTIDE SEQUENCE [LARGE SCALE GENOMIC DNA]</scope>
    <source>
        <strain evidence="2">cv. UVA1</strain>
    </source>
</reference>
<protein>
    <submittedName>
        <fullName evidence="1">Ferric enterobactin transport protein FepE</fullName>
    </submittedName>
</protein>
<dbReference type="AlphaFoldDB" id="A0A5A7PLP0"/>
<dbReference type="Proteomes" id="UP000325081">
    <property type="component" value="Unassembled WGS sequence"/>
</dbReference>
<accession>A0A5A7PLP0</accession>
<proteinExistence type="predicted"/>
<gene>
    <name evidence="1" type="ORF">STAS_09802</name>
</gene>
<organism evidence="1 2">
    <name type="scientific">Striga asiatica</name>
    <name type="common">Asiatic witchweed</name>
    <name type="synonym">Buchnera asiatica</name>
    <dbReference type="NCBI Taxonomy" id="4170"/>
    <lineage>
        <taxon>Eukaryota</taxon>
        <taxon>Viridiplantae</taxon>
        <taxon>Streptophyta</taxon>
        <taxon>Embryophyta</taxon>
        <taxon>Tracheophyta</taxon>
        <taxon>Spermatophyta</taxon>
        <taxon>Magnoliopsida</taxon>
        <taxon>eudicotyledons</taxon>
        <taxon>Gunneridae</taxon>
        <taxon>Pentapetalae</taxon>
        <taxon>asterids</taxon>
        <taxon>lamiids</taxon>
        <taxon>Lamiales</taxon>
        <taxon>Orobanchaceae</taxon>
        <taxon>Buchnereae</taxon>
        <taxon>Striga</taxon>
    </lineage>
</organism>